<protein>
    <submittedName>
        <fullName evidence="13">Cobalt-zinc-cadmium efflux system protein</fullName>
    </submittedName>
</protein>
<name>A0A1I3QS78_9RHOB</name>
<dbReference type="InterPro" id="IPR036837">
    <property type="entry name" value="Cation_efflux_CTD_sf"/>
</dbReference>
<dbReference type="InterPro" id="IPR027470">
    <property type="entry name" value="Cation_efflux_CTD"/>
</dbReference>
<feature type="transmembrane region" description="Helical" evidence="10">
    <location>
        <begin position="38"/>
        <end position="58"/>
    </location>
</feature>
<comment type="subcellular location">
    <subcellularLocation>
        <location evidence="1">Membrane</location>
        <topology evidence="1">Multi-pass membrane protein</topology>
    </subcellularLocation>
</comment>
<dbReference type="PANTHER" id="PTHR11562:SF17">
    <property type="entry name" value="RE54080P-RELATED"/>
    <property type="match status" value="1"/>
</dbReference>
<feature type="transmembrane region" description="Helical" evidence="10">
    <location>
        <begin position="172"/>
        <end position="194"/>
    </location>
</feature>
<comment type="similarity">
    <text evidence="2">Belongs to the cation diffusion facilitator (CDF) transporter (TC 2.A.4) family. SLC30A subfamily.</text>
</comment>
<keyword evidence="4 10" id="KW-0812">Transmembrane</keyword>
<dbReference type="STRING" id="588602.SAMN04487991_1939"/>
<evidence type="ECO:0000256" key="4">
    <source>
        <dbReference type="ARBA" id="ARBA00022692"/>
    </source>
</evidence>
<gene>
    <name evidence="13" type="ORF">SAMN04487991_1939</name>
</gene>
<feature type="domain" description="Cation efflux protein transmembrane" evidence="11">
    <location>
        <begin position="41"/>
        <end position="229"/>
    </location>
</feature>
<dbReference type="Pfam" id="PF01545">
    <property type="entry name" value="Cation_efflux"/>
    <property type="match status" value="1"/>
</dbReference>
<feature type="transmembrane region" description="Helical" evidence="10">
    <location>
        <begin position="105"/>
        <end position="124"/>
    </location>
</feature>
<dbReference type="AlphaFoldDB" id="A0A1I3QS78"/>
<keyword evidence="5" id="KW-0864">Zinc transport</keyword>
<dbReference type="OrthoDB" id="9809646at2"/>
<keyword evidence="3" id="KW-0813">Transport</keyword>
<dbReference type="GO" id="GO:0005886">
    <property type="term" value="C:plasma membrane"/>
    <property type="evidence" value="ECO:0007669"/>
    <property type="project" value="TreeGrafter"/>
</dbReference>
<evidence type="ECO:0000256" key="8">
    <source>
        <dbReference type="ARBA" id="ARBA00023136"/>
    </source>
</evidence>
<organism evidence="13 14">
    <name type="scientific">Celeribacter neptunius</name>
    <dbReference type="NCBI Taxonomy" id="588602"/>
    <lineage>
        <taxon>Bacteria</taxon>
        <taxon>Pseudomonadati</taxon>
        <taxon>Pseudomonadota</taxon>
        <taxon>Alphaproteobacteria</taxon>
        <taxon>Rhodobacterales</taxon>
        <taxon>Roseobacteraceae</taxon>
        <taxon>Celeribacter</taxon>
    </lineage>
</organism>
<accession>A0A1I3QS78</accession>
<dbReference type="Proteomes" id="UP000199630">
    <property type="component" value="Unassembled WGS sequence"/>
</dbReference>
<evidence type="ECO:0000256" key="3">
    <source>
        <dbReference type="ARBA" id="ARBA00022448"/>
    </source>
</evidence>
<evidence type="ECO:0000313" key="13">
    <source>
        <dbReference type="EMBL" id="SFJ36745.1"/>
    </source>
</evidence>
<dbReference type="GO" id="GO:0005385">
    <property type="term" value="F:zinc ion transmembrane transporter activity"/>
    <property type="evidence" value="ECO:0007669"/>
    <property type="project" value="TreeGrafter"/>
</dbReference>
<dbReference type="PANTHER" id="PTHR11562">
    <property type="entry name" value="CATION EFFLUX PROTEIN/ ZINC TRANSPORTER"/>
    <property type="match status" value="1"/>
</dbReference>
<dbReference type="InterPro" id="IPR027469">
    <property type="entry name" value="Cation_efflux_TMD_sf"/>
</dbReference>
<feature type="region of interest" description="Disordered" evidence="9">
    <location>
        <begin position="1"/>
        <end position="31"/>
    </location>
</feature>
<dbReference type="Pfam" id="PF16916">
    <property type="entry name" value="ZT_dimer"/>
    <property type="match status" value="1"/>
</dbReference>
<evidence type="ECO:0000313" key="14">
    <source>
        <dbReference type="Proteomes" id="UP000199630"/>
    </source>
</evidence>
<feature type="domain" description="Cation efflux protein cytoplasmic" evidence="12">
    <location>
        <begin position="234"/>
        <end position="306"/>
    </location>
</feature>
<reference evidence="14" key="1">
    <citation type="submission" date="2016-10" db="EMBL/GenBank/DDBJ databases">
        <authorList>
            <person name="Varghese N."/>
            <person name="Submissions S."/>
        </authorList>
    </citation>
    <scope>NUCLEOTIDE SEQUENCE [LARGE SCALE GENOMIC DNA]</scope>
    <source>
        <strain evidence="14">DSM 26471</strain>
    </source>
</reference>
<evidence type="ECO:0000259" key="12">
    <source>
        <dbReference type="Pfam" id="PF16916"/>
    </source>
</evidence>
<feature type="transmembrane region" description="Helical" evidence="10">
    <location>
        <begin position="200"/>
        <end position="219"/>
    </location>
</feature>
<dbReference type="NCBIfam" id="TIGR01297">
    <property type="entry name" value="CDF"/>
    <property type="match status" value="1"/>
</dbReference>
<evidence type="ECO:0000256" key="9">
    <source>
        <dbReference type="SAM" id="MobiDB-lite"/>
    </source>
</evidence>
<feature type="compositionally biased region" description="Basic residues" evidence="9">
    <location>
        <begin position="18"/>
        <end position="28"/>
    </location>
</feature>
<evidence type="ECO:0000256" key="2">
    <source>
        <dbReference type="ARBA" id="ARBA00008873"/>
    </source>
</evidence>
<dbReference type="SUPFAM" id="SSF160240">
    <property type="entry name" value="Cation efflux protein cytoplasmic domain-like"/>
    <property type="match status" value="1"/>
</dbReference>
<dbReference type="Gene3D" id="1.20.1510.10">
    <property type="entry name" value="Cation efflux protein transmembrane domain"/>
    <property type="match status" value="1"/>
</dbReference>
<feature type="transmembrane region" description="Helical" evidence="10">
    <location>
        <begin position="136"/>
        <end position="160"/>
    </location>
</feature>
<dbReference type="SUPFAM" id="SSF161111">
    <property type="entry name" value="Cation efflux protein transmembrane domain-like"/>
    <property type="match status" value="1"/>
</dbReference>
<feature type="transmembrane region" description="Helical" evidence="10">
    <location>
        <begin position="64"/>
        <end position="84"/>
    </location>
</feature>
<evidence type="ECO:0000256" key="5">
    <source>
        <dbReference type="ARBA" id="ARBA00022906"/>
    </source>
</evidence>
<feature type="compositionally biased region" description="Basic and acidic residues" evidence="9">
    <location>
        <begin position="1"/>
        <end position="17"/>
    </location>
</feature>
<keyword evidence="8 10" id="KW-0472">Membrane</keyword>
<dbReference type="InterPro" id="IPR058533">
    <property type="entry name" value="Cation_efflux_TM"/>
</dbReference>
<keyword evidence="6 10" id="KW-1133">Transmembrane helix</keyword>
<evidence type="ECO:0000256" key="7">
    <source>
        <dbReference type="ARBA" id="ARBA00023065"/>
    </source>
</evidence>
<keyword evidence="7" id="KW-0406">Ion transport</keyword>
<sequence length="325" mass="35112">MSREHSHDSTEHSEAHRQHAHHAHHHHHIDPEAGDARVAGAIAVNMFLTLAQIIGGVVSGSLALIADAIHNFSDAISLVIAFGARKISRRPRDGDMTFGYARAEIVAAMINYTSLVVISFYLLAEGVSRLFNPPEVAGWTVVVIAGIALLVDLVTAALTYTMSKDSLNIRAAFLHNLADAATSVAVIFGGVVILLWDWRLIDPLLTIGISLYIFGHALIEIRPVIRLLMLGAPDGMRAEEVAEAMGEMAGVENVHHVHLWQIDEHRSSLEAHVVVTEEIEPGPVLVALKTLLRERFAVAHSTLEVERPGAGCADGAHSAHSHSAH</sequence>
<evidence type="ECO:0000256" key="10">
    <source>
        <dbReference type="SAM" id="Phobius"/>
    </source>
</evidence>
<evidence type="ECO:0000256" key="6">
    <source>
        <dbReference type="ARBA" id="ARBA00022989"/>
    </source>
</evidence>
<dbReference type="InterPro" id="IPR050681">
    <property type="entry name" value="CDF/SLC30A"/>
</dbReference>
<dbReference type="RefSeq" id="WP_090060380.1">
    <property type="nucleotide sequence ID" value="NZ_FORH01000003.1"/>
</dbReference>
<keyword evidence="14" id="KW-1185">Reference proteome</keyword>
<evidence type="ECO:0000256" key="1">
    <source>
        <dbReference type="ARBA" id="ARBA00004141"/>
    </source>
</evidence>
<proteinExistence type="inferred from homology"/>
<dbReference type="InterPro" id="IPR002524">
    <property type="entry name" value="Cation_efflux"/>
</dbReference>
<keyword evidence="5" id="KW-0862">Zinc</keyword>
<dbReference type="EMBL" id="FORH01000003">
    <property type="protein sequence ID" value="SFJ36745.1"/>
    <property type="molecule type" value="Genomic_DNA"/>
</dbReference>
<evidence type="ECO:0000259" key="11">
    <source>
        <dbReference type="Pfam" id="PF01545"/>
    </source>
</evidence>